<dbReference type="EMBL" id="CAMGYJ010000004">
    <property type="protein sequence ID" value="CAI0401028.1"/>
    <property type="molecule type" value="Genomic_DNA"/>
</dbReference>
<organism evidence="1 2">
    <name type="scientific">Linum tenue</name>
    <dbReference type="NCBI Taxonomy" id="586396"/>
    <lineage>
        <taxon>Eukaryota</taxon>
        <taxon>Viridiplantae</taxon>
        <taxon>Streptophyta</taxon>
        <taxon>Embryophyta</taxon>
        <taxon>Tracheophyta</taxon>
        <taxon>Spermatophyta</taxon>
        <taxon>Magnoliopsida</taxon>
        <taxon>eudicotyledons</taxon>
        <taxon>Gunneridae</taxon>
        <taxon>Pentapetalae</taxon>
        <taxon>rosids</taxon>
        <taxon>fabids</taxon>
        <taxon>Malpighiales</taxon>
        <taxon>Linaceae</taxon>
        <taxon>Linum</taxon>
    </lineage>
</organism>
<name>A0AAV0ITU9_9ROSI</name>
<gene>
    <name evidence="1" type="ORF">LITE_LOCUS11018</name>
</gene>
<proteinExistence type="predicted"/>
<accession>A0AAV0ITU9</accession>
<dbReference type="Proteomes" id="UP001154282">
    <property type="component" value="Unassembled WGS sequence"/>
</dbReference>
<evidence type="ECO:0000313" key="1">
    <source>
        <dbReference type="EMBL" id="CAI0401028.1"/>
    </source>
</evidence>
<reference evidence="1" key="1">
    <citation type="submission" date="2022-08" db="EMBL/GenBank/DDBJ databases">
        <authorList>
            <person name="Gutierrez-Valencia J."/>
        </authorList>
    </citation>
    <scope>NUCLEOTIDE SEQUENCE</scope>
</reference>
<comment type="caution">
    <text evidence="1">The sequence shown here is derived from an EMBL/GenBank/DDBJ whole genome shotgun (WGS) entry which is preliminary data.</text>
</comment>
<sequence length="118" mass="12657">LNHRPQSSFFVCCCWRPGPRSSLLFFSSGDPAILLSSSRPATRPAPRCSAVALLRSAPAAAPRCSPPLTWTPRALVPPLNSDSWIFNCSIGGGFAVAVAFLLCRRPVITPLLTTFSET</sequence>
<evidence type="ECO:0000313" key="2">
    <source>
        <dbReference type="Proteomes" id="UP001154282"/>
    </source>
</evidence>
<protein>
    <submittedName>
        <fullName evidence="1">Uncharacterized protein</fullName>
    </submittedName>
</protein>
<feature type="non-terminal residue" evidence="1">
    <location>
        <position position="1"/>
    </location>
</feature>
<dbReference type="AlphaFoldDB" id="A0AAV0ITU9"/>
<keyword evidence="2" id="KW-1185">Reference proteome</keyword>